<evidence type="ECO:0000256" key="6">
    <source>
        <dbReference type="ARBA" id="ARBA00022676"/>
    </source>
</evidence>
<name>A0A127M858_9GAMM</name>
<dbReference type="EC" id="2.4.2.21" evidence="3 10"/>
<evidence type="ECO:0000256" key="4">
    <source>
        <dbReference type="ARBA" id="ARBA00015486"/>
    </source>
</evidence>
<dbReference type="InterPro" id="IPR003200">
    <property type="entry name" value="Nict_dMeBzImd_PRibTrfase"/>
</dbReference>
<evidence type="ECO:0000256" key="1">
    <source>
        <dbReference type="ARBA" id="ARBA00005049"/>
    </source>
</evidence>
<dbReference type="UniPathway" id="UPA00061">
    <property type="reaction ID" value="UER00516"/>
</dbReference>
<dbReference type="Proteomes" id="UP000074119">
    <property type="component" value="Chromosome"/>
</dbReference>
<dbReference type="NCBIfam" id="TIGR03160">
    <property type="entry name" value="cobT_DBIPRT"/>
    <property type="match status" value="1"/>
</dbReference>
<dbReference type="STRING" id="1470434.AZF00_14440"/>
<accession>A0A127M858</accession>
<dbReference type="SUPFAM" id="SSF52733">
    <property type="entry name" value="Nicotinate mononucleotide:5,6-dimethylbenzimidazole phosphoribosyltransferase (CobT)"/>
    <property type="match status" value="1"/>
</dbReference>
<dbReference type="Gene3D" id="3.40.50.10210">
    <property type="match status" value="1"/>
</dbReference>
<dbReference type="RefSeq" id="WP_008251537.1">
    <property type="nucleotide sequence ID" value="NZ_CP014544.1"/>
</dbReference>
<comment type="similarity">
    <text evidence="2 10">Belongs to the CobT family.</text>
</comment>
<dbReference type="PANTHER" id="PTHR43463:SF1">
    <property type="entry name" value="NICOTINATE-NUCLEOTIDE--DIMETHYLBENZIMIDAZOLE PHOSPHORIBOSYLTRANSFERASE"/>
    <property type="match status" value="1"/>
</dbReference>
<evidence type="ECO:0000256" key="3">
    <source>
        <dbReference type="ARBA" id="ARBA00011991"/>
    </source>
</evidence>
<comment type="function">
    <text evidence="10">Catalyzes the synthesis of alpha-ribazole-5'-phosphate from nicotinate mononucleotide (NAMN) and 5,6-dimethylbenzimidazole (DMB).</text>
</comment>
<evidence type="ECO:0000313" key="12">
    <source>
        <dbReference type="Proteomes" id="UP000074119"/>
    </source>
</evidence>
<dbReference type="KEGG" id="zal:AZF00_14440"/>
<dbReference type="AlphaFoldDB" id="A0A127M858"/>
<evidence type="ECO:0000256" key="9">
    <source>
        <dbReference type="ARBA" id="ARBA00047340"/>
    </source>
</evidence>
<sequence length="348" mass="36802">MSHWYEEAAPEADEEMRAAAIARQNSLTKPRGALGRLEHVAVQMSAIQRTLEPHANKALIAVFAGDHGVTTEDISAYPQTVTSEMVRNFANGGAAISVLAKSMGVDFTVVNVGTVYALEDLPNVQDLRVGAGTQNMCVTEAMSLEQCEEALAVGRDIIDQAGDIDVFIGGEMGIGNSTAAAALAVAHTRLSATAMVGRGTGISDQVLAKKAAVVTRAMSRHLPHMKNGVEVLRRIGGYEINALAGAYIRAAQRGIVVLVDGYICTAAAISAVKINPSIRPWLFFSHCSAEPGHSRLLNKLEAEPLLQLDMRLGEGTGAALALPIMQAACRLQIEMASFEQAGVSRGND</sequence>
<dbReference type="InterPro" id="IPR036087">
    <property type="entry name" value="Nict_dMeBzImd_PRibTrfase_sf"/>
</dbReference>
<dbReference type="PANTHER" id="PTHR43463">
    <property type="entry name" value="NICOTINATE-NUCLEOTIDE--DIMETHYLBENZIMIDAZOLE PHOSPHORIBOSYLTRANSFERASE"/>
    <property type="match status" value="1"/>
</dbReference>
<evidence type="ECO:0000256" key="5">
    <source>
        <dbReference type="ARBA" id="ARBA00022573"/>
    </source>
</evidence>
<dbReference type="HAMAP" id="MF_00230">
    <property type="entry name" value="CobT"/>
    <property type="match status" value="1"/>
</dbReference>
<organism evidence="11 12">
    <name type="scientific">Zhongshania aliphaticivorans</name>
    <dbReference type="NCBI Taxonomy" id="1470434"/>
    <lineage>
        <taxon>Bacteria</taxon>
        <taxon>Pseudomonadati</taxon>
        <taxon>Pseudomonadota</taxon>
        <taxon>Gammaproteobacteria</taxon>
        <taxon>Cellvibrionales</taxon>
        <taxon>Spongiibacteraceae</taxon>
        <taxon>Zhongshania</taxon>
    </lineage>
</organism>
<dbReference type="Pfam" id="PF02277">
    <property type="entry name" value="DBI_PRT"/>
    <property type="match status" value="1"/>
</dbReference>
<dbReference type="InterPro" id="IPR017846">
    <property type="entry name" value="Nict_dMeBzImd_PRibTrfase_bact"/>
</dbReference>
<dbReference type="Gene3D" id="1.10.1610.10">
    <property type="match status" value="1"/>
</dbReference>
<dbReference type="GO" id="GO:0009236">
    <property type="term" value="P:cobalamin biosynthetic process"/>
    <property type="evidence" value="ECO:0007669"/>
    <property type="project" value="UniProtKB-UniRule"/>
</dbReference>
<dbReference type="InterPro" id="IPR023195">
    <property type="entry name" value="Nict_dMeBzImd_PRibTrfase_N"/>
</dbReference>
<evidence type="ECO:0000313" key="11">
    <source>
        <dbReference type="EMBL" id="AMO69427.1"/>
    </source>
</evidence>
<feature type="active site" description="Proton acceptor" evidence="10">
    <location>
        <position position="314"/>
    </location>
</feature>
<dbReference type="CDD" id="cd02439">
    <property type="entry name" value="DMB-PRT_CobT"/>
    <property type="match status" value="1"/>
</dbReference>
<dbReference type="NCBIfam" id="NF000996">
    <property type="entry name" value="PRK00105.1"/>
    <property type="match status" value="1"/>
</dbReference>
<keyword evidence="7 10" id="KW-0808">Transferase</keyword>
<comment type="pathway">
    <text evidence="1 10">Nucleoside biosynthesis; alpha-ribazole biosynthesis; alpha-ribazole from 5,6-dimethylbenzimidazole: step 1/2.</text>
</comment>
<comment type="catalytic activity">
    <reaction evidence="9 10">
        <text>5,6-dimethylbenzimidazole + nicotinate beta-D-ribonucleotide = alpha-ribazole 5'-phosphate + nicotinate + H(+)</text>
        <dbReference type="Rhea" id="RHEA:11196"/>
        <dbReference type="ChEBI" id="CHEBI:15378"/>
        <dbReference type="ChEBI" id="CHEBI:15890"/>
        <dbReference type="ChEBI" id="CHEBI:32544"/>
        <dbReference type="ChEBI" id="CHEBI:57502"/>
        <dbReference type="ChEBI" id="CHEBI:57918"/>
        <dbReference type="EC" id="2.4.2.21"/>
    </reaction>
</comment>
<evidence type="ECO:0000256" key="8">
    <source>
        <dbReference type="ARBA" id="ARBA00030686"/>
    </source>
</evidence>
<proteinExistence type="inferred from homology"/>
<gene>
    <name evidence="10" type="primary">cobT</name>
    <name evidence="11" type="ORF">AZF00_14440</name>
</gene>
<protein>
    <recommendedName>
        <fullName evidence="4 10">Nicotinate-nucleotide--dimethylbenzimidazole phosphoribosyltransferase</fullName>
        <shortName evidence="10">NN:DBI PRT</shortName>
        <ecNumber evidence="3 10">2.4.2.21</ecNumber>
    </recommendedName>
    <alternativeName>
        <fullName evidence="8 10">N(1)-alpha-phosphoribosyltransferase</fullName>
    </alternativeName>
</protein>
<keyword evidence="6 10" id="KW-0328">Glycosyltransferase</keyword>
<reference evidence="11 12" key="1">
    <citation type="submission" date="2015-12" db="EMBL/GenBank/DDBJ databases">
        <authorList>
            <person name="Shamseldin A."/>
            <person name="Moawad H."/>
            <person name="Abd El-Rahim W.M."/>
            <person name="Sadowsky M.J."/>
        </authorList>
    </citation>
    <scope>NUCLEOTIDE SEQUENCE [LARGE SCALE GENOMIC DNA]</scope>
    <source>
        <strain evidence="11 12">SM2</strain>
    </source>
</reference>
<evidence type="ECO:0000256" key="10">
    <source>
        <dbReference type="HAMAP-Rule" id="MF_00230"/>
    </source>
</evidence>
<dbReference type="GO" id="GO:0008939">
    <property type="term" value="F:nicotinate-nucleotide-dimethylbenzimidazole phosphoribosyltransferase activity"/>
    <property type="evidence" value="ECO:0007669"/>
    <property type="project" value="UniProtKB-UniRule"/>
</dbReference>
<dbReference type="FunFam" id="3.40.50.10210:FF:000001">
    <property type="entry name" value="Nicotinate-nucleotide--dimethylbenzimidazole phosphoribosyltransferase"/>
    <property type="match status" value="1"/>
</dbReference>
<evidence type="ECO:0000256" key="2">
    <source>
        <dbReference type="ARBA" id="ARBA00007110"/>
    </source>
</evidence>
<evidence type="ECO:0000256" key="7">
    <source>
        <dbReference type="ARBA" id="ARBA00022679"/>
    </source>
</evidence>
<keyword evidence="5 10" id="KW-0169">Cobalamin biosynthesis</keyword>
<dbReference type="EMBL" id="CP014544">
    <property type="protein sequence ID" value="AMO69427.1"/>
    <property type="molecule type" value="Genomic_DNA"/>
</dbReference>